<dbReference type="Pfam" id="PF09850">
    <property type="entry name" value="DotU"/>
    <property type="match status" value="1"/>
</dbReference>
<proteinExistence type="predicted"/>
<dbReference type="PANTHER" id="PTHR38033:SF1">
    <property type="entry name" value="DOTU FAMILY TYPE IV_VI SECRETION SYSTEM PROTEIN"/>
    <property type="match status" value="1"/>
</dbReference>
<keyword evidence="1" id="KW-0812">Transmembrane</keyword>
<gene>
    <name evidence="3" type="ORF">SAMN05216466_103231</name>
</gene>
<dbReference type="PANTHER" id="PTHR38033">
    <property type="entry name" value="MEMBRANE PROTEIN-RELATED"/>
    <property type="match status" value="1"/>
</dbReference>
<dbReference type="Gene3D" id="1.25.40.590">
    <property type="entry name" value="Type IV / VI secretion system, DotU"/>
    <property type="match status" value="1"/>
</dbReference>
<dbReference type="NCBIfam" id="TIGR03349">
    <property type="entry name" value="IV_VI_DotU"/>
    <property type="match status" value="1"/>
</dbReference>
<keyword evidence="1" id="KW-1133">Transmembrane helix</keyword>
<dbReference type="EMBL" id="FNCJ01000003">
    <property type="protein sequence ID" value="SDG40615.1"/>
    <property type="molecule type" value="Genomic_DNA"/>
</dbReference>
<name>A0A1G7TYY8_9BURK</name>
<keyword evidence="1" id="KW-0472">Membrane</keyword>
<accession>A0A1G7TYY8</accession>
<evidence type="ECO:0000259" key="2">
    <source>
        <dbReference type="Pfam" id="PF09850"/>
    </source>
</evidence>
<evidence type="ECO:0000256" key="1">
    <source>
        <dbReference type="SAM" id="Phobius"/>
    </source>
</evidence>
<dbReference type="Proteomes" id="UP000199706">
    <property type="component" value="Unassembled WGS sequence"/>
</dbReference>
<evidence type="ECO:0000313" key="4">
    <source>
        <dbReference type="Proteomes" id="UP000199706"/>
    </source>
</evidence>
<dbReference type="InterPro" id="IPR017732">
    <property type="entry name" value="T4/T6SS_DotU"/>
</dbReference>
<evidence type="ECO:0000313" key="3">
    <source>
        <dbReference type="EMBL" id="SDG40615.1"/>
    </source>
</evidence>
<feature type="domain" description="Type IV / VI secretion system DotU" evidence="2">
    <location>
        <begin position="38"/>
        <end position="232"/>
    </location>
</feature>
<feature type="transmembrane region" description="Helical" evidence="1">
    <location>
        <begin position="213"/>
        <end position="233"/>
    </location>
</feature>
<protein>
    <submittedName>
        <fullName evidence="3">Type VI secretion system protein ImpK</fullName>
    </submittedName>
</protein>
<dbReference type="InterPro" id="IPR038522">
    <property type="entry name" value="T4/T6SS_DotU_sf"/>
</dbReference>
<dbReference type="AlphaFoldDB" id="A0A1G7TYY8"/>
<sequence length="249" mass="27317">MTTLVKALKAIPRPGESPRGALMDDQAAGSRAPSAGIRDLLRDTALQVTTLSQGGNTETVSGLRQRCLGLMAALSASLDQRGVASDVREDALYAQCGLLDEAVLRHLSAKERPEWDARPLQVERDGRHDAGDRVFERLAERMREVSPNLDLLEYYSAILGLGFMGRYAREGEAKRSALIASLDAQLEKLRPARRQTFIADRTGRRLADWLYRLSPWAIAGLGCVAAVLVYLIWGHALDLQLANLLSSKP</sequence>
<reference evidence="3 4" key="1">
    <citation type="submission" date="2016-10" db="EMBL/GenBank/DDBJ databases">
        <authorList>
            <person name="de Groot N.N."/>
        </authorList>
    </citation>
    <scope>NUCLEOTIDE SEQUENCE [LARGE SCALE GENOMIC DNA]</scope>
    <source>
        <strain evidence="3 4">LMG 2247</strain>
    </source>
</reference>
<organism evidence="3 4">
    <name type="scientific">Paraburkholderia phenazinium</name>
    <dbReference type="NCBI Taxonomy" id="60549"/>
    <lineage>
        <taxon>Bacteria</taxon>
        <taxon>Pseudomonadati</taxon>
        <taxon>Pseudomonadota</taxon>
        <taxon>Betaproteobacteria</taxon>
        <taxon>Burkholderiales</taxon>
        <taxon>Burkholderiaceae</taxon>
        <taxon>Paraburkholderia</taxon>
    </lineage>
</organism>